<keyword evidence="5" id="KW-1185">Reference proteome</keyword>
<evidence type="ECO:0000313" key="4">
    <source>
        <dbReference type="EMBL" id="CAB0041688.1"/>
    </source>
</evidence>
<sequence length="502" mass="57832">MNYLLRDLDFVRCYQDDILVLSLLATNNLQHLRELLTSLKRARLFVNWEKSARSDARRSFSFCRLPHLRARIRATTAKVEAIARFPKPSDSTQLRRFIGMLNFYPPMLASRRRAHVSPHGSSPRTAEEKEKLAWSAQADEAFERIKQLWLQRYDQLFYHPGQPLALHTDASNTAIGAAVESAPRRRRLDAAGFSSRRSYHQLSRGTQQDTRGSKFHHHDRSSPSVLRPRAEVGQVLASTVTSARLHLALRCQDRLHARPTRTQWQTLYISHRRDYDASDAQLAQITARNSRRTNNEHISAARRNSSFTTSRSTDFPFCVEQRDGLKPYPTRESTSTGLSTRLTHSLSSERQSYREASRAAYNFWPSMSKDIVRWAKQCVPCQQSKVHRHNRAELGNFRHTVTRRPIRSVHIDIVKMPLHQGFQKLPHDDRPLHTLATGHPDRRHVCTNRSQSFFSTDGFHFLAHRSRSRLIRRTVRREAPRSAMQASSVQSTSTQPVPSSGK</sequence>
<evidence type="ECO:0000256" key="1">
    <source>
        <dbReference type="ARBA" id="ARBA00012493"/>
    </source>
</evidence>
<dbReference type="Gene3D" id="3.30.70.270">
    <property type="match status" value="2"/>
</dbReference>
<dbReference type="PANTHER" id="PTHR37984:SF5">
    <property type="entry name" value="PROTEIN NYNRIN-LIKE"/>
    <property type="match status" value="1"/>
</dbReference>
<feature type="compositionally biased region" description="Polar residues" evidence="2">
    <location>
        <begin position="200"/>
        <end position="210"/>
    </location>
</feature>
<dbReference type="InterPro" id="IPR043502">
    <property type="entry name" value="DNA/RNA_pol_sf"/>
</dbReference>
<protein>
    <recommendedName>
        <fullName evidence="1">RNA-directed DNA polymerase</fullName>
        <ecNumber evidence="1">2.7.7.49</ecNumber>
    </recommendedName>
</protein>
<name>A0A6H5ITK0_9HYME</name>
<evidence type="ECO:0000256" key="2">
    <source>
        <dbReference type="SAM" id="MobiDB-lite"/>
    </source>
</evidence>
<feature type="domain" description="Integrase zinc-binding" evidence="3">
    <location>
        <begin position="363"/>
        <end position="386"/>
    </location>
</feature>
<reference evidence="4 5" key="1">
    <citation type="submission" date="2020-02" db="EMBL/GenBank/DDBJ databases">
        <authorList>
            <person name="Ferguson B K."/>
        </authorList>
    </citation>
    <scope>NUCLEOTIDE SEQUENCE [LARGE SCALE GENOMIC DNA]</scope>
</reference>
<dbReference type="AlphaFoldDB" id="A0A6H5ITK0"/>
<dbReference type="InterPro" id="IPR050951">
    <property type="entry name" value="Retrovirus_Pol_polyprotein"/>
</dbReference>
<dbReference type="GO" id="GO:0003964">
    <property type="term" value="F:RNA-directed DNA polymerase activity"/>
    <property type="evidence" value="ECO:0007669"/>
    <property type="project" value="UniProtKB-EC"/>
</dbReference>
<dbReference type="PANTHER" id="PTHR37984">
    <property type="entry name" value="PROTEIN CBG26694"/>
    <property type="match status" value="1"/>
</dbReference>
<dbReference type="EMBL" id="CADCXV010001127">
    <property type="protein sequence ID" value="CAB0041688.1"/>
    <property type="molecule type" value="Genomic_DNA"/>
</dbReference>
<evidence type="ECO:0000313" key="5">
    <source>
        <dbReference type="Proteomes" id="UP000479190"/>
    </source>
</evidence>
<proteinExistence type="predicted"/>
<feature type="compositionally biased region" description="Polar residues" evidence="2">
    <location>
        <begin position="484"/>
        <end position="502"/>
    </location>
</feature>
<feature type="region of interest" description="Disordered" evidence="2">
    <location>
        <begin position="477"/>
        <end position="502"/>
    </location>
</feature>
<dbReference type="Proteomes" id="UP000479190">
    <property type="component" value="Unassembled WGS sequence"/>
</dbReference>
<evidence type="ECO:0000259" key="3">
    <source>
        <dbReference type="Pfam" id="PF17921"/>
    </source>
</evidence>
<dbReference type="InterPro" id="IPR043128">
    <property type="entry name" value="Rev_trsase/Diguanyl_cyclase"/>
</dbReference>
<organism evidence="4 5">
    <name type="scientific">Trichogramma brassicae</name>
    <dbReference type="NCBI Taxonomy" id="86971"/>
    <lineage>
        <taxon>Eukaryota</taxon>
        <taxon>Metazoa</taxon>
        <taxon>Ecdysozoa</taxon>
        <taxon>Arthropoda</taxon>
        <taxon>Hexapoda</taxon>
        <taxon>Insecta</taxon>
        <taxon>Pterygota</taxon>
        <taxon>Neoptera</taxon>
        <taxon>Endopterygota</taxon>
        <taxon>Hymenoptera</taxon>
        <taxon>Apocrita</taxon>
        <taxon>Proctotrupomorpha</taxon>
        <taxon>Chalcidoidea</taxon>
        <taxon>Trichogrammatidae</taxon>
        <taxon>Trichogramma</taxon>
    </lineage>
</organism>
<dbReference type="InterPro" id="IPR041588">
    <property type="entry name" value="Integrase_H2C2"/>
</dbReference>
<gene>
    <name evidence="4" type="ORF">TBRA_LOCUS13351</name>
</gene>
<dbReference type="Pfam" id="PF17921">
    <property type="entry name" value="Integrase_H2C2"/>
    <property type="match status" value="1"/>
</dbReference>
<dbReference type="SUPFAM" id="SSF56672">
    <property type="entry name" value="DNA/RNA polymerases"/>
    <property type="match status" value="1"/>
</dbReference>
<feature type="region of interest" description="Disordered" evidence="2">
    <location>
        <begin position="190"/>
        <end position="230"/>
    </location>
</feature>
<accession>A0A6H5ITK0</accession>
<dbReference type="EC" id="2.7.7.49" evidence="1"/>